<feature type="region of interest" description="Disordered" evidence="1">
    <location>
        <begin position="30"/>
        <end position="68"/>
    </location>
</feature>
<feature type="compositionally biased region" description="Low complexity" evidence="1">
    <location>
        <begin position="159"/>
        <end position="170"/>
    </location>
</feature>
<protein>
    <submittedName>
        <fullName evidence="2">Uncharacterized protein</fullName>
    </submittedName>
</protein>
<keyword evidence="3" id="KW-1185">Reference proteome</keyword>
<gene>
    <name evidence="2" type="ORF">TRITD_3Bv1G215290</name>
</gene>
<dbReference type="AlphaFoldDB" id="A0A9R1QRQ0"/>
<dbReference type="EMBL" id="LT934116">
    <property type="protein sequence ID" value="VAH82420.1"/>
    <property type="molecule type" value="Genomic_DNA"/>
</dbReference>
<evidence type="ECO:0000313" key="2">
    <source>
        <dbReference type="EMBL" id="VAH82420.1"/>
    </source>
</evidence>
<proteinExistence type="predicted"/>
<evidence type="ECO:0000256" key="1">
    <source>
        <dbReference type="SAM" id="MobiDB-lite"/>
    </source>
</evidence>
<dbReference type="Gramene" id="TRITD3Bv1G215290.1">
    <property type="protein sequence ID" value="TRITD3Bv1G215290.1"/>
    <property type="gene ID" value="TRITD3Bv1G215290"/>
</dbReference>
<name>A0A9R1QRQ0_TRITD</name>
<feature type="compositionally biased region" description="Basic and acidic residues" evidence="1">
    <location>
        <begin position="209"/>
        <end position="218"/>
    </location>
</feature>
<evidence type="ECO:0000313" key="3">
    <source>
        <dbReference type="Proteomes" id="UP000324705"/>
    </source>
</evidence>
<reference evidence="2 3" key="1">
    <citation type="submission" date="2017-09" db="EMBL/GenBank/DDBJ databases">
        <authorList>
            <consortium name="International Durum Wheat Genome Sequencing Consortium (IDWGSC)"/>
            <person name="Milanesi L."/>
        </authorList>
    </citation>
    <scope>NUCLEOTIDE SEQUENCE [LARGE SCALE GENOMIC DNA]</scope>
    <source>
        <strain evidence="3">cv. Svevo</strain>
    </source>
</reference>
<dbReference type="OMA" id="LPTTQCL"/>
<sequence length="226" mass="23849">MAGAGFALARSKPPLDHLLPPCLVVMATILTRSSPSPPRPPSGRSGGPGRRRRSPPSSRVARSSAGGTGATAGCGFAGDLKMIEEEAVALGRGTWAHFLYKVCSGVRRLVASDHPLPTTQCLRGASLPPFRRSGGRAVVPSRPTRRDELKGARDKKQGRGTSCRGGVRGSSCRRARRPCELPPSSRSSGSPPSSRCRRCSPPLGCLQARADREGGEHAGRRRAASW</sequence>
<feature type="compositionally biased region" description="Low complexity" evidence="1">
    <location>
        <begin position="55"/>
        <end position="65"/>
    </location>
</feature>
<dbReference type="Proteomes" id="UP000324705">
    <property type="component" value="Chromosome 3B"/>
</dbReference>
<organism evidence="2 3">
    <name type="scientific">Triticum turgidum subsp. durum</name>
    <name type="common">Durum wheat</name>
    <name type="synonym">Triticum durum</name>
    <dbReference type="NCBI Taxonomy" id="4567"/>
    <lineage>
        <taxon>Eukaryota</taxon>
        <taxon>Viridiplantae</taxon>
        <taxon>Streptophyta</taxon>
        <taxon>Embryophyta</taxon>
        <taxon>Tracheophyta</taxon>
        <taxon>Spermatophyta</taxon>
        <taxon>Magnoliopsida</taxon>
        <taxon>Liliopsida</taxon>
        <taxon>Poales</taxon>
        <taxon>Poaceae</taxon>
        <taxon>BOP clade</taxon>
        <taxon>Pooideae</taxon>
        <taxon>Triticodae</taxon>
        <taxon>Triticeae</taxon>
        <taxon>Triticinae</taxon>
        <taxon>Triticum</taxon>
    </lineage>
</organism>
<feature type="compositionally biased region" description="Low complexity" evidence="1">
    <location>
        <begin position="182"/>
        <end position="208"/>
    </location>
</feature>
<accession>A0A9R1QRQ0</accession>
<feature type="region of interest" description="Disordered" evidence="1">
    <location>
        <begin position="123"/>
        <end position="226"/>
    </location>
</feature>
<feature type="compositionally biased region" description="Basic and acidic residues" evidence="1">
    <location>
        <begin position="144"/>
        <end position="157"/>
    </location>
</feature>